<protein>
    <submittedName>
        <fullName evidence="3">DUF4136 domain-containing protein</fullName>
    </submittedName>
</protein>
<proteinExistence type="predicted"/>
<evidence type="ECO:0000313" key="3">
    <source>
        <dbReference type="EMBL" id="QDX28001.1"/>
    </source>
</evidence>
<feature type="chain" id="PRO_5022105591" evidence="1">
    <location>
        <begin position="18"/>
        <end position="199"/>
    </location>
</feature>
<dbReference type="AlphaFoldDB" id="A0A518RKM3"/>
<dbReference type="EMBL" id="CP042239">
    <property type="protein sequence ID" value="QDX28001.1"/>
    <property type="molecule type" value="Genomic_DNA"/>
</dbReference>
<gene>
    <name evidence="3" type="ORF">FPZ54_19605</name>
</gene>
<evidence type="ECO:0000256" key="1">
    <source>
        <dbReference type="SAM" id="SignalP"/>
    </source>
</evidence>
<dbReference type="Pfam" id="PF13590">
    <property type="entry name" value="DUF4136"/>
    <property type="match status" value="1"/>
</dbReference>
<feature type="domain" description="DUF4136" evidence="2">
    <location>
        <begin position="52"/>
        <end position="190"/>
    </location>
</feature>
<dbReference type="Gene3D" id="3.30.160.670">
    <property type="match status" value="1"/>
</dbReference>
<dbReference type="KEGG" id="ssua:FPZ54_19605"/>
<accession>A0A518RKM3</accession>
<dbReference type="InterPro" id="IPR025411">
    <property type="entry name" value="DUF4136"/>
</dbReference>
<evidence type="ECO:0000259" key="2">
    <source>
        <dbReference type="Pfam" id="PF13590"/>
    </source>
</evidence>
<keyword evidence="4" id="KW-1185">Reference proteome</keyword>
<dbReference type="Proteomes" id="UP000318055">
    <property type="component" value="Chromosome"/>
</dbReference>
<dbReference type="RefSeq" id="WP_145849473.1">
    <property type="nucleotide sequence ID" value="NZ_CP042239.1"/>
</dbReference>
<sequence>MKTRALLALTLSAAALAGCSTTMGGRAAPVDVTRYHLSQPIPAGTVAVQPAPSGASGPEAQLYIDAVAATMGGMGFTPIDTAATADYLATVEFRRTDRGQVRTRPPVTIGLGGGSYGGNVGVGGGASVGIGSKTKTVYASELSVQLRRRGDNTVIWEGKAMTETLGAADGTQPTDTATRLSDALFKGFPGQSGITITVK</sequence>
<dbReference type="OrthoDB" id="7428103at2"/>
<name>A0A518RKM3_9SPHN</name>
<dbReference type="PROSITE" id="PS51257">
    <property type="entry name" value="PROKAR_LIPOPROTEIN"/>
    <property type="match status" value="1"/>
</dbReference>
<reference evidence="3 4" key="1">
    <citation type="submission" date="2019-07" db="EMBL/GenBank/DDBJ databases">
        <title>Sphingomonas alkalisoli sp. nov., isolated from rhizosphere soil of Suaedae salsa.</title>
        <authorList>
            <person name="Zhang H."/>
            <person name="Xu L."/>
            <person name="Zhang J.-X."/>
            <person name="Sun J.-Q."/>
        </authorList>
    </citation>
    <scope>NUCLEOTIDE SEQUENCE [LARGE SCALE GENOMIC DNA]</scope>
    <source>
        <strain evidence="3 4">XS-10</strain>
    </source>
</reference>
<keyword evidence="1" id="KW-0732">Signal</keyword>
<feature type="signal peptide" evidence="1">
    <location>
        <begin position="1"/>
        <end position="17"/>
    </location>
</feature>
<organism evidence="3 4">
    <name type="scientific">Sphingomonas suaedae</name>
    <dbReference type="NCBI Taxonomy" id="2599297"/>
    <lineage>
        <taxon>Bacteria</taxon>
        <taxon>Pseudomonadati</taxon>
        <taxon>Pseudomonadota</taxon>
        <taxon>Alphaproteobacteria</taxon>
        <taxon>Sphingomonadales</taxon>
        <taxon>Sphingomonadaceae</taxon>
        <taxon>Sphingomonas</taxon>
    </lineage>
</organism>
<evidence type="ECO:0000313" key="4">
    <source>
        <dbReference type="Proteomes" id="UP000318055"/>
    </source>
</evidence>